<evidence type="ECO:0000313" key="2">
    <source>
        <dbReference type="EMBL" id="GGZ17597.1"/>
    </source>
</evidence>
<evidence type="ECO:0000256" key="1">
    <source>
        <dbReference type="SAM" id="SignalP"/>
    </source>
</evidence>
<name>A0A918PRA3_9BACT</name>
<feature type="chain" id="PRO_5037908609" description="DUF2911 domain-containing protein" evidence="1">
    <location>
        <begin position="26"/>
        <end position="172"/>
    </location>
</feature>
<dbReference type="EMBL" id="BMWX01000001">
    <property type="protein sequence ID" value="GGZ17597.1"/>
    <property type="molecule type" value="Genomic_DNA"/>
</dbReference>
<keyword evidence="1" id="KW-0732">Signal</keyword>
<dbReference type="Proteomes" id="UP000619457">
    <property type="component" value="Unassembled WGS sequence"/>
</dbReference>
<proteinExistence type="predicted"/>
<protein>
    <recommendedName>
        <fullName evidence="4">DUF2911 domain-containing protein</fullName>
    </recommendedName>
</protein>
<accession>A0A918PRA3</accession>
<feature type="signal peptide" evidence="1">
    <location>
        <begin position="1"/>
        <end position="25"/>
    </location>
</feature>
<dbReference type="AlphaFoldDB" id="A0A918PRA3"/>
<organism evidence="2 3">
    <name type="scientific">Echinicola pacifica</name>
    <dbReference type="NCBI Taxonomy" id="346377"/>
    <lineage>
        <taxon>Bacteria</taxon>
        <taxon>Pseudomonadati</taxon>
        <taxon>Bacteroidota</taxon>
        <taxon>Cytophagia</taxon>
        <taxon>Cytophagales</taxon>
        <taxon>Cyclobacteriaceae</taxon>
        <taxon>Echinicola</taxon>
    </lineage>
</organism>
<sequence>MKNLLKVKIAFLMLTAFFVYGTSMAQDEKPKSPPATATGEINGATITINYSSPSVRGRVIWGDLVPFDQVWRAGANEATTFQTSKDIMVEGEKLPAGTYSFFIIPGEMETTFIFNEVAEQWGSGKYDEAKDVLRVTVSSMQTSTMEEQLVYEVTKGGFEVRWEHGKAKASIK</sequence>
<reference evidence="2" key="2">
    <citation type="submission" date="2020-09" db="EMBL/GenBank/DDBJ databases">
        <authorList>
            <person name="Sun Q."/>
            <person name="Kim S."/>
        </authorList>
    </citation>
    <scope>NUCLEOTIDE SEQUENCE</scope>
    <source>
        <strain evidence="2">KCTC 12368</strain>
    </source>
</reference>
<dbReference type="InterPro" id="IPR021314">
    <property type="entry name" value="DUF2911"/>
</dbReference>
<evidence type="ECO:0000313" key="3">
    <source>
        <dbReference type="Proteomes" id="UP000619457"/>
    </source>
</evidence>
<reference evidence="2" key="1">
    <citation type="journal article" date="2014" name="Int. J. Syst. Evol. Microbiol.">
        <title>Complete genome sequence of Corynebacterium casei LMG S-19264T (=DSM 44701T), isolated from a smear-ripened cheese.</title>
        <authorList>
            <consortium name="US DOE Joint Genome Institute (JGI-PGF)"/>
            <person name="Walter F."/>
            <person name="Albersmeier A."/>
            <person name="Kalinowski J."/>
            <person name="Ruckert C."/>
        </authorList>
    </citation>
    <scope>NUCLEOTIDE SEQUENCE</scope>
    <source>
        <strain evidence="2">KCTC 12368</strain>
    </source>
</reference>
<comment type="caution">
    <text evidence="2">The sequence shown here is derived from an EMBL/GenBank/DDBJ whole genome shotgun (WGS) entry which is preliminary data.</text>
</comment>
<keyword evidence="3" id="KW-1185">Reference proteome</keyword>
<gene>
    <name evidence="2" type="ORF">GCM10007049_07770</name>
</gene>
<dbReference type="Pfam" id="PF11138">
    <property type="entry name" value="DUF2911"/>
    <property type="match status" value="1"/>
</dbReference>
<evidence type="ECO:0008006" key="4">
    <source>
        <dbReference type="Google" id="ProtNLM"/>
    </source>
</evidence>